<dbReference type="GO" id="GO:0031080">
    <property type="term" value="C:nuclear pore outer ring"/>
    <property type="evidence" value="ECO:0007669"/>
    <property type="project" value="TreeGrafter"/>
</dbReference>
<comment type="subunit">
    <text evidence="9">Component of the nuclear pore complex (NPC).</text>
</comment>
<dbReference type="PANTHER" id="PTHR13373">
    <property type="entry name" value="FROUNT PROTEIN-RELATED"/>
    <property type="match status" value="1"/>
</dbReference>
<evidence type="ECO:0000256" key="7">
    <source>
        <dbReference type="ARBA" id="ARBA00023132"/>
    </source>
</evidence>
<dbReference type="AlphaFoldDB" id="A0A1B6GHG6"/>
<dbReference type="GO" id="GO:0031965">
    <property type="term" value="C:nuclear membrane"/>
    <property type="evidence" value="ECO:0007669"/>
    <property type="project" value="UniProtKB-UniRule"/>
</dbReference>
<dbReference type="GO" id="GO:0006606">
    <property type="term" value="P:protein import into nucleus"/>
    <property type="evidence" value="ECO:0007669"/>
    <property type="project" value="TreeGrafter"/>
</dbReference>
<evidence type="ECO:0000256" key="2">
    <source>
        <dbReference type="ARBA" id="ARBA00005573"/>
    </source>
</evidence>
<evidence type="ECO:0000256" key="6">
    <source>
        <dbReference type="ARBA" id="ARBA00023010"/>
    </source>
</evidence>
<name>A0A1B6GHG6_9HEMI</name>
<proteinExistence type="inferred from homology"/>
<evidence type="ECO:0000256" key="3">
    <source>
        <dbReference type="ARBA" id="ARBA00022448"/>
    </source>
</evidence>
<evidence type="ECO:0000256" key="8">
    <source>
        <dbReference type="ARBA" id="ARBA00023242"/>
    </source>
</evidence>
<evidence type="ECO:0000256" key="1">
    <source>
        <dbReference type="ARBA" id="ARBA00004567"/>
    </source>
</evidence>
<accession>A0A1B6GHG6</accession>
<organism evidence="10">
    <name type="scientific">Cuerna arida</name>
    <dbReference type="NCBI Taxonomy" id="1464854"/>
    <lineage>
        <taxon>Eukaryota</taxon>
        <taxon>Metazoa</taxon>
        <taxon>Ecdysozoa</taxon>
        <taxon>Arthropoda</taxon>
        <taxon>Hexapoda</taxon>
        <taxon>Insecta</taxon>
        <taxon>Pterygota</taxon>
        <taxon>Neoptera</taxon>
        <taxon>Paraneoptera</taxon>
        <taxon>Hemiptera</taxon>
        <taxon>Auchenorrhyncha</taxon>
        <taxon>Membracoidea</taxon>
        <taxon>Cicadellidae</taxon>
        <taxon>Cicadellinae</taxon>
        <taxon>Proconiini</taxon>
        <taxon>Cuerna</taxon>
    </lineage>
</organism>
<dbReference type="PANTHER" id="PTHR13373:SF21">
    <property type="entry name" value="NUCLEAR PORE COMPLEX PROTEIN NUP85"/>
    <property type="match status" value="1"/>
</dbReference>
<keyword evidence="3 9" id="KW-0813">Transport</keyword>
<reference evidence="10" key="1">
    <citation type="submission" date="2015-11" db="EMBL/GenBank/DDBJ databases">
        <title>De novo transcriptome assembly of four potential Pierce s Disease insect vectors from Arizona vineyards.</title>
        <authorList>
            <person name="Tassone E.E."/>
        </authorList>
    </citation>
    <scope>NUCLEOTIDE SEQUENCE</scope>
</reference>
<dbReference type="InterPro" id="IPR011502">
    <property type="entry name" value="Nucleoporin_Nup85"/>
</dbReference>
<dbReference type="GO" id="GO:0017056">
    <property type="term" value="F:structural constituent of nuclear pore"/>
    <property type="evidence" value="ECO:0007669"/>
    <property type="project" value="TreeGrafter"/>
</dbReference>
<gene>
    <name evidence="10" type="ORF">g.18585</name>
</gene>
<keyword evidence="6 9" id="KW-0811">Translocation</keyword>
<keyword evidence="9" id="KW-0472">Membrane</keyword>
<evidence type="ECO:0000256" key="9">
    <source>
        <dbReference type="RuleBase" id="RU365073"/>
    </source>
</evidence>
<dbReference type="GO" id="GO:0045893">
    <property type="term" value="P:positive regulation of DNA-templated transcription"/>
    <property type="evidence" value="ECO:0007669"/>
    <property type="project" value="TreeGrafter"/>
</dbReference>
<comment type="subcellular location">
    <subcellularLocation>
        <location evidence="1 9">Nucleus</location>
        <location evidence="1 9">Nuclear pore complex</location>
    </subcellularLocation>
</comment>
<keyword evidence="4 9" id="KW-0509">mRNA transport</keyword>
<keyword evidence="8 9" id="KW-0539">Nucleus</keyword>
<keyword evidence="5 9" id="KW-0653">Protein transport</keyword>
<sequence length="648" mass="72775">MDDARESYFTTVLPEKVFEEAGITAQWLGIGRVGVHTYKKPTQKVDSESTFAPCEAKVYHLRTDTVLFDPIVRKLVNESNATFISGQKITSSAGARPETLRLSIQYRSIIRACIEDLQKESMKPNKEMYQQYVSIFYNIEFIWHLTEILLVNALPGDIVLPHLREWMRFHFPSGDLLASQIVKGRAETGAEARHSDYWPTVITLILQGSIDSARTMLKLHSQCDSDVFLEADKVLGTMPEYSVYGGLSVSEFNARFSSWQAELINKVNAGVFSSSKNLLNIMKMISGESVLEMKQYCSTWYELMVASLLYTEPTVKSFDLSFHANKCIMQFGGAARLSLTDHIVLSLLECNLHDVIKKLQSTCDSGWAAAHLTNLLFHCGRLNVIDNKIMSGMPQRIDEELVLEYGTLLMSHKSLWQAGVSYLDHCPTLGAPRLHLLLPRLNPRTEARANKIIQIALDRNMPDVAAGVCKVEGMKSLKRRRLGHALNWALQSQDSGFAAFLADKVLEFYAREGVLGSLDLLDNLGSCMLVCDRLTFLGKYCEFHQVYRSGELKKAAGLLVSLLASKICPKYFWLTLLTDALPLLETQDTPVFSYKDTCELIACLEELVMEGSDHPRSAPLSDDKNRLIRLALTKNLVRACVHDPSHCV</sequence>
<evidence type="ECO:0000256" key="4">
    <source>
        <dbReference type="ARBA" id="ARBA00022816"/>
    </source>
</evidence>
<keyword evidence="7 9" id="KW-0906">Nuclear pore complex</keyword>
<dbReference type="Pfam" id="PF07575">
    <property type="entry name" value="Nucleopor_Nup85"/>
    <property type="match status" value="1"/>
</dbReference>
<comment type="similarity">
    <text evidence="2 9">Belongs to the nucleoporin Nup85 family.</text>
</comment>
<dbReference type="EMBL" id="GECZ01007890">
    <property type="protein sequence ID" value="JAS61879.1"/>
    <property type="molecule type" value="Transcribed_RNA"/>
</dbReference>
<protein>
    <recommendedName>
        <fullName evidence="9">Nuclear pore complex protein Nup85</fullName>
    </recommendedName>
</protein>
<evidence type="ECO:0000256" key="5">
    <source>
        <dbReference type="ARBA" id="ARBA00022927"/>
    </source>
</evidence>
<dbReference type="GO" id="GO:0006406">
    <property type="term" value="P:mRNA export from nucleus"/>
    <property type="evidence" value="ECO:0007669"/>
    <property type="project" value="TreeGrafter"/>
</dbReference>
<comment type="function">
    <text evidence="9">Functions as a component of the nuclear pore complex (NPC).</text>
</comment>
<evidence type="ECO:0000313" key="10">
    <source>
        <dbReference type="EMBL" id="JAS61879.1"/>
    </source>
</evidence>